<evidence type="ECO:0000313" key="3">
    <source>
        <dbReference type="Proteomes" id="UP001501407"/>
    </source>
</evidence>
<sequence length="80" mass="8431">MSSAEPFMPAHEPSPSAPPEEHDVDHDADVLFDPADAGEDAGDAQPWHTDAAAPPLPRPVPGAHLTPERLAADLAPEDHE</sequence>
<accession>A0ABP9MJJ5</accession>
<evidence type="ECO:0000313" key="2">
    <source>
        <dbReference type="EMBL" id="GAA5096068.1"/>
    </source>
</evidence>
<feature type="compositionally biased region" description="Basic and acidic residues" evidence="1">
    <location>
        <begin position="19"/>
        <end position="29"/>
    </location>
</feature>
<feature type="region of interest" description="Disordered" evidence="1">
    <location>
        <begin position="1"/>
        <end position="80"/>
    </location>
</feature>
<dbReference type="EMBL" id="BAABKZ010000002">
    <property type="protein sequence ID" value="GAA5096068.1"/>
    <property type="molecule type" value="Genomic_DNA"/>
</dbReference>
<comment type="caution">
    <text evidence="2">The sequence shown here is derived from an EMBL/GenBank/DDBJ whole genome shotgun (WGS) entry which is preliminary data.</text>
</comment>
<feature type="compositionally biased region" description="Basic and acidic residues" evidence="1">
    <location>
        <begin position="66"/>
        <end position="80"/>
    </location>
</feature>
<organism evidence="2 3">
    <name type="scientific">Microbacterium yannicii</name>
    <dbReference type="NCBI Taxonomy" id="671622"/>
    <lineage>
        <taxon>Bacteria</taxon>
        <taxon>Bacillati</taxon>
        <taxon>Actinomycetota</taxon>
        <taxon>Actinomycetes</taxon>
        <taxon>Micrococcales</taxon>
        <taxon>Microbacteriaceae</taxon>
        <taxon>Microbacterium</taxon>
    </lineage>
</organism>
<name>A0ABP9MJJ5_9MICO</name>
<evidence type="ECO:0000256" key="1">
    <source>
        <dbReference type="SAM" id="MobiDB-lite"/>
    </source>
</evidence>
<reference evidence="3" key="1">
    <citation type="journal article" date="2019" name="Int. J. Syst. Evol. Microbiol.">
        <title>The Global Catalogue of Microorganisms (GCM) 10K type strain sequencing project: providing services to taxonomists for standard genome sequencing and annotation.</title>
        <authorList>
            <consortium name="The Broad Institute Genomics Platform"/>
            <consortium name="The Broad Institute Genome Sequencing Center for Infectious Disease"/>
            <person name="Wu L."/>
            <person name="Ma J."/>
        </authorList>
    </citation>
    <scope>NUCLEOTIDE SEQUENCE [LARGE SCALE GENOMIC DNA]</scope>
    <source>
        <strain evidence="3">JCM 18959</strain>
    </source>
</reference>
<dbReference type="RefSeq" id="WP_194414044.1">
    <property type="nucleotide sequence ID" value="NZ_BAABKZ010000002.1"/>
</dbReference>
<protein>
    <submittedName>
        <fullName evidence="2">Uncharacterized protein</fullName>
    </submittedName>
</protein>
<keyword evidence="3" id="KW-1185">Reference proteome</keyword>
<dbReference type="Proteomes" id="UP001501407">
    <property type="component" value="Unassembled WGS sequence"/>
</dbReference>
<proteinExistence type="predicted"/>
<gene>
    <name evidence="2" type="ORF">GCM10025760_29160</name>
</gene>